<organism evidence="7 8">
    <name type="scientific">Cuscuta campestris</name>
    <dbReference type="NCBI Taxonomy" id="132261"/>
    <lineage>
        <taxon>Eukaryota</taxon>
        <taxon>Viridiplantae</taxon>
        <taxon>Streptophyta</taxon>
        <taxon>Embryophyta</taxon>
        <taxon>Tracheophyta</taxon>
        <taxon>Spermatophyta</taxon>
        <taxon>Magnoliopsida</taxon>
        <taxon>eudicotyledons</taxon>
        <taxon>Gunneridae</taxon>
        <taxon>Pentapetalae</taxon>
        <taxon>asterids</taxon>
        <taxon>lamiids</taxon>
        <taxon>Solanales</taxon>
        <taxon>Convolvulaceae</taxon>
        <taxon>Cuscuteae</taxon>
        <taxon>Cuscuta</taxon>
        <taxon>Cuscuta subgen. Grammica</taxon>
        <taxon>Cuscuta sect. Cleistogrammica</taxon>
    </lineage>
</organism>
<dbReference type="OrthoDB" id="370884at2759"/>
<feature type="compositionally biased region" description="Acidic residues" evidence="5">
    <location>
        <begin position="658"/>
        <end position="676"/>
    </location>
</feature>
<dbReference type="PANTHER" id="PTHR13468">
    <property type="entry name" value="DEK PROTEIN"/>
    <property type="match status" value="1"/>
</dbReference>
<dbReference type="InterPro" id="IPR044198">
    <property type="entry name" value="DEK"/>
</dbReference>
<keyword evidence="8" id="KW-1185">Reference proteome</keyword>
<feature type="domain" description="DEK-C" evidence="6">
    <location>
        <begin position="600"/>
        <end position="655"/>
    </location>
</feature>
<dbReference type="SUPFAM" id="SSF109715">
    <property type="entry name" value="DEK C-terminal domain"/>
    <property type="match status" value="1"/>
</dbReference>
<evidence type="ECO:0000256" key="1">
    <source>
        <dbReference type="ARBA" id="ARBA00004123"/>
    </source>
</evidence>
<dbReference type="AlphaFoldDB" id="A0A484NKV7"/>
<dbReference type="GO" id="GO:0003677">
    <property type="term" value="F:DNA binding"/>
    <property type="evidence" value="ECO:0007669"/>
    <property type="project" value="UniProtKB-KW"/>
</dbReference>
<keyword evidence="3" id="KW-0238">DNA-binding</keyword>
<evidence type="ECO:0000259" key="6">
    <source>
        <dbReference type="PROSITE" id="PS51998"/>
    </source>
</evidence>
<feature type="compositionally biased region" description="Basic and acidic residues" evidence="5">
    <location>
        <begin position="352"/>
        <end position="374"/>
    </location>
</feature>
<keyword evidence="4" id="KW-0539">Nucleus</keyword>
<dbReference type="InterPro" id="IPR014876">
    <property type="entry name" value="DEK_C"/>
</dbReference>
<feature type="region of interest" description="Disordered" evidence="5">
    <location>
        <begin position="1"/>
        <end position="118"/>
    </location>
</feature>
<feature type="compositionally biased region" description="Basic residues" evidence="5">
    <location>
        <begin position="327"/>
        <end position="341"/>
    </location>
</feature>
<dbReference type="Gene3D" id="1.10.10.60">
    <property type="entry name" value="Homeodomain-like"/>
    <property type="match status" value="1"/>
</dbReference>
<dbReference type="Proteomes" id="UP000595140">
    <property type="component" value="Unassembled WGS sequence"/>
</dbReference>
<name>A0A484NKV7_9ASTE</name>
<feature type="compositionally biased region" description="Acidic residues" evidence="5">
    <location>
        <begin position="401"/>
        <end position="412"/>
    </location>
</feature>
<accession>A0A484NKV7</accession>
<feature type="compositionally biased region" description="Basic and acidic residues" evidence="5">
    <location>
        <begin position="479"/>
        <end position="489"/>
    </location>
</feature>
<feature type="compositionally biased region" description="Basic and acidic residues" evidence="5">
    <location>
        <begin position="441"/>
        <end position="459"/>
    </location>
</feature>
<dbReference type="GO" id="GO:0005634">
    <property type="term" value="C:nucleus"/>
    <property type="evidence" value="ECO:0007669"/>
    <property type="project" value="UniProtKB-SubCell"/>
</dbReference>
<proteinExistence type="predicted"/>
<feature type="compositionally biased region" description="Acidic residues" evidence="5">
    <location>
        <begin position="311"/>
        <end position="322"/>
    </location>
</feature>
<dbReference type="PROSITE" id="PS51998">
    <property type="entry name" value="DEK_C"/>
    <property type="match status" value="1"/>
</dbReference>
<feature type="compositionally biased region" description="Basic and acidic residues" evidence="5">
    <location>
        <begin position="300"/>
        <end position="310"/>
    </location>
</feature>
<dbReference type="EMBL" id="OOIL02006765">
    <property type="protein sequence ID" value="VFR01613.1"/>
    <property type="molecule type" value="Genomic_DNA"/>
</dbReference>
<evidence type="ECO:0000313" key="7">
    <source>
        <dbReference type="EMBL" id="VFR01613.1"/>
    </source>
</evidence>
<feature type="compositionally biased region" description="Basic and acidic residues" evidence="5">
    <location>
        <begin position="391"/>
        <end position="400"/>
    </location>
</feature>
<evidence type="ECO:0000256" key="4">
    <source>
        <dbReference type="ARBA" id="ARBA00023242"/>
    </source>
</evidence>
<feature type="compositionally biased region" description="Low complexity" evidence="5">
    <location>
        <begin position="74"/>
        <end position="87"/>
    </location>
</feature>
<feature type="compositionally biased region" description="Acidic residues" evidence="5">
    <location>
        <begin position="17"/>
        <end position="55"/>
    </location>
</feature>
<protein>
    <recommendedName>
        <fullName evidence="6">DEK-C domain-containing protein</fullName>
    </recommendedName>
</protein>
<feature type="compositionally biased region" description="Basic and acidic residues" evidence="5">
    <location>
        <begin position="1"/>
        <end position="16"/>
    </location>
</feature>
<feature type="compositionally biased region" description="Basic and acidic residues" evidence="5">
    <location>
        <begin position="588"/>
        <end position="604"/>
    </location>
</feature>
<dbReference type="GO" id="GO:2000779">
    <property type="term" value="P:regulation of double-strand break repair"/>
    <property type="evidence" value="ECO:0007669"/>
    <property type="project" value="TreeGrafter"/>
</dbReference>
<sequence length="676" mass="75654">MVVVKESAEEVEHFPQEEEDKSEEAESGEEEEEQEEDDAEEEEGSEKPEEEEEEEVKGGETRDLKEKKGKRILEPSTPVTPSSSSLRPTRERKSVDRFYAGSSPVSSAAKPLSIQKGPGMQLRDIPNVAYKLSKRKPDENLQILHNILYGKKAKARILKKNIGQFSGYAWAEDELEKQRGRLRDKFDKCVKDKLLDFCDLLNVPAYKSSTKKEELTLKLLEFLESPHITTDKLLADKEKKRKNQRGKVTKTKRSIDATADIPAKKPEGKAGRKRKQSSEREDAESSPPRSESEEEDCDDANDKKDQKETISEDDDMELEGGEEYSKEKKRKNQRGKVTKSKRLTDATADSPAKQKPEGKAGRKQKQSSEREDAKSSPPRSESEEEDDDDANDKKDQKETIPEDDDMELEGAEESSKEKKRKNQRGKVTKTKRSIDATADSPAKKPEGKAGRKRKQSSEREDAESSPPSSESEEEDDVDANDKKNQKETICEDNDMEVEGAEESSEEDHNSPMKDYGTSTQHKDISVKPSKISDTPTKESSGSTLKRGDDPSTNPEVEISKRQKTATDSGGEDKNASAAEEASHKRKLSGKEKNAKVEKPEPSKEEIYAAAVDILKGANFDTATLNDIIRQLGCQFGVDFKARKAEVKAIITEAINDMSGDEEDEEDVDDESAELKP</sequence>
<comment type="subcellular location">
    <subcellularLocation>
        <location evidence="1">Nucleus</location>
    </subcellularLocation>
</comment>
<dbReference type="Pfam" id="PF08766">
    <property type="entry name" value="DEK_C"/>
    <property type="match status" value="1"/>
</dbReference>
<dbReference type="PANTHER" id="PTHR13468:SF1">
    <property type="entry name" value="PROTEIN DEK"/>
    <property type="match status" value="1"/>
</dbReference>
<feature type="compositionally biased region" description="Basic residues" evidence="5">
    <location>
        <begin position="417"/>
        <end position="431"/>
    </location>
</feature>
<feature type="compositionally biased region" description="Basic and acidic residues" evidence="5">
    <location>
        <begin position="262"/>
        <end position="280"/>
    </location>
</feature>
<dbReference type="GO" id="GO:0006325">
    <property type="term" value="P:chromatin organization"/>
    <property type="evidence" value="ECO:0007669"/>
    <property type="project" value="UniProtKB-KW"/>
</dbReference>
<feature type="compositionally biased region" description="Basic residues" evidence="5">
    <location>
        <begin position="239"/>
        <end position="252"/>
    </location>
</feature>
<evidence type="ECO:0000256" key="5">
    <source>
        <dbReference type="SAM" id="MobiDB-lite"/>
    </source>
</evidence>
<evidence type="ECO:0000256" key="2">
    <source>
        <dbReference type="ARBA" id="ARBA00022853"/>
    </source>
</evidence>
<keyword evidence="2" id="KW-0156">Chromatin regulator</keyword>
<feature type="compositionally biased region" description="Acidic residues" evidence="5">
    <location>
        <begin position="490"/>
        <end position="505"/>
    </location>
</feature>
<evidence type="ECO:0000256" key="3">
    <source>
        <dbReference type="ARBA" id="ARBA00023125"/>
    </source>
</evidence>
<evidence type="ECO:0000313" key="8">
    <source>
        <dbReference type="Proteomes" id="UP000595140"/>
    </source>
</evidence>
<dbReference type="GO" id="GO:0042393">
    <property type="term" value="F:histone binding"/>
    <property type="evidence" value="ECO:0007669"/>
    <property type="project" value="TreeGrafter"/>
</dbReference>
<feature type="compositionally biased region" description="Basic and acidic residues" evidence="5">
    <location>
        <begin position="56"/>
        <end position="66"/>
    </location>
</feature>
<feature type="region of interest" description="Disordered" evidence="5">
    <location>
        <begin position="655"/>
        <end position="676"/>
    </location>
</feature>
<feature type="compositionally biased region" description="Polar residues" evidence="5">
    <location>
        <begin position="531"/>
        <end position="543"/>
    </location>
</feature>
<feature type="region of interest" description="Disordered" evidence="5">
    <location>
        <begin position="234"/>
        <end position="604"/>
    </location>
</feature>
<gene>
    <name evidence="7" type="ORF">CCAM_LOCUS43388</name>
</gene>
<reference evidence="7 8" key="1">
    <citation type="submission" date="2018-04" db="EMBL/GenBank/DDBJ databases">
        <authorList>
            <person name="Vogel A."/>
        </authorList>
    </citation>
    <scope>NUCLEOTIDE SEQUENCE [LARGE SCALE GENOMIC DNA]</scope>
</reference>